<dbReference type="PANTHER" id="PTHR46766:SF1">
    <property type="entry name" value="GLUTAMINE-RICH PROTEIN 2"/>
    <property type="match status" value="1"/>
</dbReference>
<feature type="domain" description="PPE family C-terminal" evidence="3">
    <location>
        <begin position="328"/>
        <end position="406"/>
    </location>
</feature>
<keyword evidence="5" id="KW-1185">Reference proteome</keyword>
<dbReference type="EMBL" id="CP092488">
    <property type="protein sequence ID" value="UMB72276.1"/>
    <property type="molecule type" value="Genomic_DNA"/>
</dbReference>
<dbReference type="PANTHER" id="PTHR46766">
    <property type="entry name" value="GLUTAMINE-RICH PROTEIN 2"/>
    <property type="match status" value="1"/>
</dbReference>
<proteinExistence type="inferred from homology"/>
<organism evidence="4 5">
    <name type="scientific">Mycobacterium paraterrae</name>
    <dbReference type="NCBI Taxonomy" id="577492"/>
    <lineage>
        <taxon>Bacteria</taxon>
        <taxon>Bacillati</taxon>
        <taxon>Actinomycetota</taxon>
        <taxon>Actinomycetes</taxon>
        <taxon>Mycobacteriales</taxon>
        <taxon>Mycobacteriaceae</taxon>
        <taxon>Mycobacterium</taxon>
    </lineage>
</organism>
<dbReference type="InterPro" id="IPR022171">
    <property type="entry name" value="PPE_C"/>
</dbReference>
<evidence type="ECO:0000313" key="4">
    <source>
        <dbReference type="EMBL" id="UMB72276.1"/>
    </source>
</evidence>
<dbReference type="Gene3D" id="1.20.1260.20">
    <property type="entry name" value="PPE superfamily"/>
    <property type="match status" value="1"/>
</dbReference>
<accession>A0ABY3VYE9</accession>
<evidence type="ECO:0000259" key="2">
    <source>
        <dbReference type="Pfam" id="PF00823"/>
    </source>
</evidence>
<evidence type="ECO:0000259" key="3">
    <source>
        <dbReference type="Pfam" id="PF12484"/>
    </source>
</evidence>
<evidence type="ECO:0000313" key="5">
    <source>
        <dbReference type="Proteomes" id="UP001055336"/>
    </source>
</evidence>
<reference evidence="4" key="1">
    <citation type="submission" date="2022-08" db="EMBL/GenBank/DDBJ databases">
        <title>Whole genome sequencing of non-tuberculosis mycobacteria type-strains.</title>
        <authorList>
            <person name="Igarashi Y."/>
            <person name="Osugi A."/>
            <person name="Mitarai S."/>
        </authorList>
    </citation>
    <scope>NUCLEOTIDE SEQUENCE</scope>
    <source>
        <strain evidence="4">DSM 45127</strain>
    </source>
</reference>
<dbReference type="SUPFAM" id="SSF140459">
    <property type="entry name" value="PE/PPE dimer-like"/>
    <property type="match status" value="1"/>
</dbReference>
<dbReference type="InterPro" id="IPR038332">
    <property type="entry name" value="PPE_sf"/>
</dbReference>
<sequence>MYSGPGPGPLLAASEAWDGLAAELSYAASGYTSALAELTSNAWVGPTSVAMMSAVTPYITWLTTTGAQAEETANHARAAVAAYEAAFAMTVPPPVIAANRALLAALVATNFFGQNTPAIMMTEALYAEMWAQDAAAMYGYAGASETALAITPFTEPPKTTTTDDGATSQGNAVANAAATPASQAASVVQNAVAAAPSTSTQTSSALPAATSGATTAATPPTYTGPFSWLVQLIYNTYNQFPTGGWGLGLSNANLNTMRQILQAYFAVGLANFGWGIGQQLLSPAQAQALFNPAAAAGAGSLIGPAPLGGIGGTAGVSGAPFTASSVQASLGQANSLGRLSVPAGWQGATPAVVEEAKLVSAARSAAPQANGILNGVPMAGNAGLGGSRGSQYTVKYGLKHSVMTKPPAGG</sequence>
<dbReference type="InterPro" id="IPR000030">
    <property type="entry name" value="PPE_dom"/>
</dbReference>
<evidence type="ECO:0000256" key="1">
    <source>
        <dbReference type="ARBA" id="ARBA00010652"/>
    </source>
</evidence>
<feature type="domain" description="PPE" evidence="2">
    <location>
        <begin position="1"/>
        <end position="149"/>
    </location>
</feature>
<name>A0ABY3VYE9_9MYCO</name>
<dbReference type="Pfam" id="PF12484">
    <property type="entry name" value="PPE-SVP"/>
    <property type="match status" value="1"/>
</dbReference>
<dbReference type="Proteomes" id="UP001055336">
    <property type="component" value="Chromosome"/>
</dbReference>
<protein>
    <submittedName>
        <fullName evidence="4">PPE family protein</fullName>
    </submittedName>
</protein>
<dbReference type="Pfam" id="PF00823">
    <property type="entry name" value="PPE"/>
    <property type="match status" value="1"/>
</dbReference>
<gene>
    <name evidence="4" type="ORF">MKK62_12070</name>
</gene>
<comment type="similarity">
    <text evidence="1">Belongs to the mycobacterial PPE family.</text>
</comment>